<evidence type="ECO:0000256" key="6">
    <source>
        <dbReference type="ARBA" id="ARBA00022989"/>
    </source>
</evidence>
<evidence type="ECO:0000256" key="5">
    <source>
        <dbReference type="ARBA" id="ARBA00022692"/>
    </source>
</evidence>
<evidence type="ECO:0008006" key="10">
    <source>
        <dbReference type="Google" id="ProtNLM"/>
    </source>
</evidence>
<keyword evidence="7" id="KW-0472">Membrane</keyword>
<accession>W7HWH7</accession>
<dbReference type="EMBL" id="KI966443">
    <property type="protein sequence ID" value="EWC44278.1"/>
    <property type="molecule type" value="Genomic_DNA"/>
</dbReference>
<evidence type="ECO:0000313" key="9">
    <source>
        <dbReference type="Proteomes" id="UP000024837"/>
    </source>
</evidence>
<keyword evidence="9" id="KW-1185">Reference proteome</keyword>
<comment type="subcellular location">
    <subcellularLocation>
        <location evidence="1">Membrane</location>
        <topology evidence="1">Single-pass membrane protein</topology>
    </subcellularLocation>
</comment>
<dbReference type="Pfam" id="PF01697">
    <property type="entry name" value="Glyco_transf_92"/>
    <property type="match status" value="1"/>
</dbReference>
<dbReference type="AlphaFoldDB" id="W7HWH7"/>
<sequence length="318" mass="36360">MNTASTAFRLLVMLCILALVLLSVLSFAFISPRRTLHASPINLNAPSLKPTDHSYLAACVPMDKDLTTLPEFLLHHHAHIGIQKFYLVDQSTAGDVSRNYGELPLNSTYVTWLRAQPSTENETAQFSAYDACQSRYGSHHAWIAYLDVDEFIEQRQKDTTLQDFLHTMDKNSTIGALGINVLLHTSNNLTQKSEFGFRKSFTECVSSDVEKSPNEHIKSIVKTKYYEKPRTDHNFITKSKSITVGETGDRVPFIFRRPITTNLFAIHHYALRSEEEFKLRIENGEVEEPRTYPDMMEWSEVIHRMPKMKCDSMAQLNP</sequence>
<dbReference type="HOGENOM" id="CLU_052216_0_0_1"/>
<protein>
    <recommendedName>
        <fullName evidence="10">Glycosyltransferase family 92 protein</fullName>
    </recommendedName>
</protein>
<dbReference type="PANTHER" id="PTHR21461">
    <property type="entry name" value="GLYCOSYLTRANSFERASE FAMILY 92 PROTEIN"/>
    <property type="match status" value="1"/>
</dbReference>
<dbReference type="PANTHER" id="PTHR21461:SF69">
    <property type="entry name" value="GLYCOSYLTRANSFERASE FAMILY 92 PROTEIN"/>
    <property type="match status" value="1"/>
</dbReference>
<reference evidence="8 9" key="1">
    <citation type="submission" date="2013-05" db="EMBL/GenBank/DDBJ databases">
        <title>Drechslerella stenobrocha genome reveals carnivorous origination and mechanical trapping mechanism of predatory fungi.</title>
        <authorList>
            <person name="Liu X."/>
            <person name="Zhang W."/>
            <person name="Liu K."/>
        </authorList>
    </citation>
    <scope>NUCLEOTIDE SEQUENCE [LARGE SCALE GENOMIC DNA]</scope>
    <source>
        <strain evidence="8 9">248</strain>
    </source>
</reference>
<dbReference type="OrthoDB" id="2526284at2759"/>
<keyword evidence="6" id="KW-1133">Transmembrane helix</keyword>
<keyword evidence="5" id="KW-0812">Transmembrane</keyword>
<dbReference type="GO" id="GO:0016020">
    <property type="term" value="C:membrane"/>
    <property type="evidence" value="ECO:0007669"/>
    <property type="project" value="UniProtKB-SubCell"/>
</dbReference>
<dbReference type="Proteomes" id="UP000024837">
    <property type="component" value="Unassembled WGS sequence"/>
</dbReference>
<keyword evidence="3" id="KW-0328">Glycosyltransferase</keyword>
<dbReference type="InterPro" id="IPR008166">
    <property type="entry name" value="Glyco_transf_92"/>
</dbReference>
<dbReference type="GO" id="GO:0005737">
    <property type="term" value="C:cytoplasm"/>
    <property type="evidence" value="ECO:0007669"/>
    <property type="project" value="TreeGrafter"/>
</dbReference>
<comment type="similarity">
    <text evidence="2">Belongs to the glycosyltransferase 92 family.</text>
</comment>
<evidence type="ECO:0000256" key="7">
    <source>
        <dbReference type="ARBA" id="ARBA00023136"/>
    </source>
</evidence>
<evidence type="ECO:0000256" key="3">
    <source>
        <dbReference type="ARBA" id="ARBA00022676"/>
    </source>
</evidence>
<keyword evidence="4" id="KW-0808">Transferase</keyword>
<proteinExistence type="inferred from homology"/>
<evidence type="ECO:0000256" key="4">
    <source>
        <dbReference type="ARBA" id="ARBA00022679"/>
    </source>
</evidence>
<gene>
    <name evidence="8" type="ORF">DRE_01104</name>
</gene>
<evidence type="ECO:0000256" key="1">
    <source>
        <dbReference type="ARBA" id="ARBA00004167"/>
    </source>
</evidence>
<evidence type="ECO:0000256" key="2">
    <source>
        <dbReference type="ARBA" id="ARBA00007647"/>
    </source>
</evidence>
<organism evidence="8 9">
    <name type="scientific">Drechslerella stenobrocha 248</name>
    <dbReference type="NCBI Taxonomy" id="1043628"/>
    <lineage>
        <taxon>Eukaryota</taxon>
        <taxon>Fungi</taxon>
        <taxon>Dikarya</taxon>
        <taxon>Ascomycota</taxon>
        <taxon>Pezizomycotina</taxon>
        <taxon>Orbiliomycetes</taxon>
        <taxon>Orbiliales</taxon>
        <taxon>Orbiliaceae</taxon>
        <taxon>Drechslerella</taxon>
    </lineage>
</organism>
<name>W7HWH7_9PEZI</name>
<evidence type="ECO:0000313" key="8">
    <source>
        <dbReference type="EMBL" id="EWC44278.1"/>
    </source>
</evidence>
<dbReference type="GO" id="GO:0016757">
    <property type="term" value="F:glycosyltransferase activity"/>
    <property type="evidence" value="ECO:0007669"/>
    <property type="project" value="UniProtKB-KW"/>
</dbReference>